<evidence type="ECO:0000259" key="6">
    <source>
        <dbReference type="Pfam" id="PF04453"/>
    </source>
</evidence>
<dbReference type="InterPro" id="IPR005653">
    <property type="entry name" value="OstA-like_N"/>
</dbReference>
<comment type="similarity">
    <text evidence="4">Belongs to the LptD family.</text>
</comment>
<dbReference type="OrthoDB" id="9760225at2"/>
<evidence type="ECO:0000313" key="8">
    <source>
        <dbReference type="Proteomes" id="UP000269041"/>
    </source>
</evidence>
<dbReference type="HAMAP" id="MF_01411">
    <property type="entry name" value="LPS_assembly_LptD"/>
    <property type="match status" value="1"/>
</dbReference>
<dbReference type="Pfam" id="PF03968">
    <property type="entry name" value="LptD_N"/>
    <property type="match status" value="1"/>
</dbReference>
<dbReference type="GO" id="GO:0043165">
    <property type="term" value="P:Gram-negative-bacterium-type cell outer membrane assembly"/>
    <property type="evidence" value="ECO:0007669"/>
    <property type="project" value="UniProtKB-UniRule"/>
</dbReference>
<feature type="domain" description="Organic solvent tolerance-like N-terminal" evidence="5">
    <location>
        <begin position="66"/>
        <end position="198"/>
    </location>
</feature>
<dbReference type="Gene3D" id="2.60.450.10">
    <property type="entry name" value="Lipopolysaccharide (LPS) transport protein A like domain"/>
    <property type="match status" value="1"/>
</dbReference>
<evidence type="ECO:0000256" key="1">
    <source>
        <dbReference type="ARBA" id="ARBA00022729"/>
    </source>
</evidence>
<proteinExistence type="inferred from homology"/>
<dbReference type="GO" id="GO:0009279">
    <property type="term" value="C:cell outer membrane"/>
    <property type="evidence" value="ECO:0007669"/>
    <property type="project" value="UniProtKB-SubCell"/>
</dbReference>
<keyword evidence="2 4" id="KW-0472">Membrane</keyword>
<dbReference type="PANTHER" id="PTHR30189">
    <property type="entry name" value="LPS-ASSEMBLY PROTEIN"/>
    <property type="match status" value="1"/>
</dbReference>
<dbReference type="RefSeq" id="WP_125319725.1">
    <property type="nucleotide sequence ID" value="NZ_AP024889.1"/>
</dbReference>
<dbReference type="PANTHER" id="PTHR30189:SF1">
    <property type="entry name" value="LPS-ASSEMBLY PROTEIN LPTD"/>
    <property type="match status" value="1"/>
</dbReference>
<evidence type="ECO:0000313" key="7">
    <source>
        <dbReference type="EMBL" id="RSD32643.1"/>
    </source>
</evidence>
<evidence type="ECO:0000259" key="5">
    <source>
        <dbReference type="Pfam" id="PF03968"/>
    </source>
</evidence>
<dbReference type="EMBL" id="RSFA01000006">
    <property type="protein sequence ID" value="RSD32643.1"/>
    <property type="molecule type" value="Genomic_DNA"/>
</dbReference>
<dbReference type="InterPro" id="IPR007543">
    <property type="entry name" value="LptD_C"/>
</dbReference>
<evidence type="ECO:0000256" key="3">
    <source>
        <dbReference type="ARBA" id="ARBA00023237"/>
    </source>
</evidence>
<evidence type="ECO:0000256" key="4">
    <source>
        <dbReference type="HAMAP-Rule" id="MF_01411"/>
    </source>
</evidence>
<keyword evidence="8" id="KW-1185">Reference proteome</keyword>
<dbReference type="AlphaFoldDB" id="A0A3R9F917"/>
<feature type="chain" id="PRO_5018797825" description="LPS-assembly protein LptD" evidence="4">
    <location>
        <begin position="25"/>
        <end position="793"/>
    </location>
</feature>
<evidence type="ECO:0000256" key="2">
    <source>
        <dbReference type="ARBA" id="ARBA00023136"/>
    </source>
</evidence>
<comment type="subunit">
    <text evidence="4">Component of the lipopolysaccharide transport and assembly complex. Interacts with LptE and LptA.</text>
</comment>
<comment type="caution">
    <text evidence="4">Lacks conserved residue(s) required for the propagation of feature annotation.</text>
</comment>
<dbReference type="NCBIfam" id="NF002997">
    <property type="entry name" value="PRK03761.1"/>
    <property type="match status" value="1"/>
</dbReference>
<keyword evidence="3 4" id="KW-0998">Cell outer membrane</keyword>
<feature type="domain" description="LptD C-terminal" evidence="6">
    <location>
        <begin position="306"/>
        <end position="694"/>
    </location>
</feature>
<organism evidence="7 8">
    <name type="scientific">Vibrio pectenicida</name>
    <dbReference type="NCBI Taxonomy" id="62763"/>
    <lineage>
        <taxon>Bacteria</taxon>
        <taxon>Pseudomonadati</taxon>
        <taxon>Pseudomonadota</taxon>
        <taxon>Gammaproteobacteria</taxon>
        <taxon>Vibrionales</taxon>
        <taxon>Vibrionaceae</taxon>
        <taxon>Vibrio</taxon>
    </lineage>
</organism>
<comment type="caution">
    <text evidence="7">The sequence shown here is derived from an EMBL/GenBank/DDBJ whole genome shotgun (WGS) entry which is preliminary data.</text>
</comment>
<dbReference type="Proteomes" id="UP000269041">
    <property type="component" value="Unassembled WGS sequence"/>
</dbReference>
<name>A0A3R9F917_9VIBR</name>
<reference evidence="7 8" key="1">
    <citation type="submission" date="2018-12" db="EMBL/GenBank/DDBJ databases">
        <title>Genomic taxonomy of the Vibrionaceae family.</title>
        <authorList>
            <person name="Gomez-Gil B."/>
            <person name="Enciso-Ibarra K."/>
        </authorList>
    </citation>
    <scope>NUCLEOTIDE SEQUENCE [LARGE SCALE GENOMIC DNA]</scope>
    <source>
        <strain evidence="7 8">CAIM 594</strain>
    </source>
</reference>
<dbReference type="InterPro" id="IPR020889">
    <property type="entry name" value="LipoPS_assembly_LptD"/>
</dbReference>
<accession>A0A3R9F917</accession>
<gene>
    <name evidence="4 7" type="primary">lptD</name>
    <name evidence="7" type="ORF">EJA03_02835</name>
</gene>
<dbReference type="GO" id="GO:1990351">
    <property type="term" value="C:transporter complex"/>
    <property type="evidence" value="ECO:0007669"/>
    <property type="project" value="TreeGrafter"/>
</dbReference>
<dbReference type="GO" id="GO:0015920">
    <property type="term" value="P:lipopolysaccharide transport"/>
    <property type="evidence" value="ECO:0007669"/>
    <property type="project" value="InterPro"/>
</dbReference>
<sequence precursor="true">MSRFPRTLLATSISAALIMPLAKAEESTVDSSREMPFIGQCQTLDLIDQCLVNEVEPENAKQQPVNIDADHLEAINGDKATYSGNVTVIQGKKRMKADSATVHQKDNIVVAEGNVIFSDGQLKTISDKAVHELNTEKVTLENTNYKFLCEPGRGEAVYVAKTGKAIYEVEDGTITSCPEGDSSWRMRASSIDIDQNEEEATFYNPRFEIQNIPVFYLPFLTVPIGDTRKTGFLYPTVSYGSSDGFEMEVPIYWNLAPNYDLKTTIKSMQNRGTQLNSEFRYLSDLGYSTIKSEYLPDDKKYPEQGDRWAMQWQHSGIYQENWKFETDYSKVSDIRYFTDNGSSIGNQSDGQLLQEAVATYRSSNWDASILTRDFQLLTESSNTPYRLLPQLEFNYYAPEVMRYLDFDLTSHISQFDTDDPEKPSATRLHVEPGLKVPLGTSWGTWTTEARLLGTYYQQDLKSLNLAELSSEGYNLKESTSRVIPEFRSHAGITLERDSVVFDNYTQTLEPQVQYLYVPEKDQSDIYLYDTTLLQTDYYGLFRSRKYSGVDRIAAANQFSYGASTRFFDNQYKERLNISFGQIFYLDKDTKNSTLTDEKNKSNYSAWAIEMDFNYDDYLFYHGGLQYDIDTSELQLGNSTLEYRFGKGYIQGNYRYVTREYIENTLGNINDLNSITENGISQAGLLASYQLTRKWSASGQYFYDLTTENSLEWLAGINYRSDCWYIGFNYSNQLKSWAPDFSSYPNSTPTYENNFSVSFGIIGFGTNIGSDSGATGTTGANNSLSYGRPFFLNN</sequence>
<keyword evidence="1 4" id="KW-0732">Signal</keyword>
<comment type="function">
    <text evidence="4">Together with LptE, is involved in the assembly of lipopolysaccharide (LPS) at the surface of the outer membrane.</text>
</comment>
<comment type="subcellular location">
    <subcellularLocation>
        <location evidence="4">Cell outer membrane</location>
    </subcellularLocation>
</comment>
<feature type="signal peptide" evidence="4">
    <location>
        <begin position="1"/>
        <end position="24"/>
    </location>
</feature>
<dbReference type="InterPro" id="IPR050218">
    <property type="entry name" value="LptD"/>
</dbReference>
<protein>
    <recommendedName>
        <fullName evidence="4">LPS-assembly protein LptD</fullName>
    </recommendedName>
</protein>
<dbReference type="Pfam" id="PF04453">
    <property type="entry name" value="LptD"/>
    <property type="match status" value="1"/>
</dbReference>